<protein>
    <submittedName>
        <fullName evidence="6">Response regulator transcription factor</fullName>
    </submittedName>
</protein>
<evidence type="ECO:0000259" key="5">
    <source>
        <dbReference type="PROSITE" id="PS50110"/>
    </source>
</evidence>
<gene>
    <name evidence="6" type="ORF">NP048_18080</name>
</gene>
<keyword evidence="2" id="KW-0238">DNA-binding</keyword>
<dbReference type="InterPro" id="IPR011006">
    <property type="entry name" value="CheY-like_superfamily"/>
</dbReference>
<reference evidence="6 7" key="1">
    <citation type="submission" date="2022-07" db="EMBL/GenBank/DDBJ databases">
        <title>Novel species in genus cellulomonas.</title>
        <authorList>
            <person name="Ye L."/>
        </authorList>
    </citation>
    <scope>NUCLEOTIDE SEQUENCE [LARGE SCALE GENOMIC DNA]</scope>
    <source>
        <strain evidence="7">zg-B89</strain>
    </source>
</reference>
<accession>A0ABY5KMH2</accession>
<feature type="modified residue" description="4-aspartylphosphate" evidence="3">
    <location>
        <position position="60"/>
    </location>
</feature>
<dbReference type="RefSeq" id="WP_227576706.1">
    <property type="nucleotide sequence ID" value="NZ_CP101987.1"/>
</dbReference>
<dbReference type="InterPro" id="IPR016032">
    <property type="entry name" value="Sig_transdc_resp-reg_C-effctor"/>
</dbReference>
<dbReference type="CDD" id="cd17535">
    <property type="entry name" value="REC_NarL-like"/>
    <property type="match status" value="1"/>
</dbReference>
<dbReference type="PANTHER" id="PTHR43214:SF42">
    <property type="entry name" value="TRANSCRIPTIONAL REGULATORY PROTEIN DESR"/>
    <property type="match status" value="1"/>
</dbReference>
<proteinExistence type="predicted"/>
<evidence type="ECO:0000256" key="2">
    <source>
        <dbReference type="ARBA" id="ARBA00023125"/>
    </source>
</evidence>
<organism evidence="6 7">
    <name type="scientific">Cellulomonas xiejunii</name>
    <dbReference type="NCBI Taxonomy" id="2968083"/>
    <lineage>
        <taxon>Bacteria</taxon>
        <taxon>Bacillati</taxon>
        <taxon>Actinomycetota</taxon>
        <taxon>Actinomycetes</taxon>
        <taxon>Micrococcales</taxon>
        <taxon>Cellulomonadaceae</taxon>
        <taxon>Cellulomonas</taxon>
    </lineage>
</organism>
<dbReference type="PROSITE" id="PS50110">
    <property type="entry name" value="RESPONSE_REGULATORY"/>
    <property type="match status" value="1"/>
</dbReference>
<sequence>MSTGGRPLRVAVVEDEAMLRGLLQALLAGQPGIDVVATAAGHEEALREVRPGEVDVAVLDIDLGDGNGIALGRSLQQRDPRLRILLISNYNMLALVRSISADAPTPWSYLSKRSSAQPGELVRVLAAVARGQVVIDPALVDRSVAMVDTPLARLSAAQFRVLQLVAQGQSNDTVAQALDISPKAVEAHLSHIYKLLDLPPGANNRVAAVLAFLQQSVRPEP</sequence>
<name>A0ABY5KMH2_9CELL</name>
<evidence type="ECO:0000256" key="3">
    <source>
        <dbReference type="PROSITE-ProRule" id="PRU00169"/>
    </source>
</evidence>
<dbReference type="PRINTS" id="PR00038">
    <property type="entry name" value="HTHLUXR"/>
</dbReference>
<dbReference type="SUPFAM" id="SSF46894">
    <property type="entry name" value="C-terminal effector domain of the bipartite response regulators"/>
    <property type="match status" value="1"/>
</dbReference>
<evidence type="ECO:0000256" key="1">
    <source>
        <dbReference type="ARBA" id="ARBA00022553"/>
    </source>
</evidence>
<dbReference type="Gene3D" id="3.40.50.2300">
    <property type="match status" value="1"/>
</dbReference>
<dbReference type="PROSITE" id="PS50043">
    <property type="entry name" value="HTH_LUXR_2"/>
    <property type="match status" value="1"/>
</dbReference>
<evidence type="ECO:0000313" key="7">
    <source>
        <dbReference type="Proteomes" id="UP001316384"/>
    </source>
</evidence>
<dbReference type="Pfam" id="PF00196">
    <property type="entry name" value="GerE"/>
    <property type="match status" value="1"/>
</dbReference>
<dbReference type="InterPro" id="IPR001789">
    <property type="entry name" value="Sig_transdc_resp-reg_receiver"/>
</dbReference>
<dbReference type="SMART" id="SM00448">
    <property type="entry name" value="REC"/>
    <property type="match status" value="1"/>
</dbReference>
<feature type="domain" description="Response regulatory" evidence="5">
    <location>
        <begin position="9"/>
        <end position="127"/>
    </location>
</feature>
<evidence type="ECO:0000259" key="4">
    <source>
        <dbReference type="PROSITE" id="PS50043"/>
    </source>
</evidence>
<dbReference type="Proteomes" id="UP001316384">
    <property type="component" value="Chromosome"/>
</dbReference>
<dbReference type="InterPro" id="IPR058245">
    <property type="entry name" value="NreC/VraR/RcsB-like_REC"/>
</dbReference>
<keyword evidence="7" id="KW-1185">Reference proteome</keyword>
<feature type="domain" description="HTH luxR-type" evidence="4">
    <location>
        <begin position="147"/>
        <end position="216"/>
    </location>
</feature>
<dbReference type="EMBL" id="CP101987">
    <property type="protein sequence ID" value="UUI71671.1"/>
    <property type="molecule type" value="Genomic_DNA"/>
</dbReference>
<dbReference type="InterPro" id="IPR000792">
    <property type="entry name" value="Tscrpt_reg_LuxR_C"/>
</dbReference>
<dbReference type="SMART" id="SM00421">
    <property type="entry name" value="HTH_LUXR"/>
    <property type="match status" value="1"/>
</dbReference>
<dbReference type="CDD" id="cd06170">
    <property type="entry name" value="LuxR_C_like"/>
    <property type="match status" value="1"/>
</dbReference>
<evidence type="ECO:0000313" key="6">
    <source>
        <dbReference type="EMBL" id="UUI71671.1"/>
    </source>
</evidence>
<dbReference type="InterPro" id="IPR039420">
    <property type="entry name" value="WalR-like"/>
</dbReference>
<dbReference type="Pfam" id="PF00072">
    <property type="entry name" value="Response_reg"/>
    <property type="match status" value="1"/>
</dbReference>
<keyword evidence="1 3" id="KW-0597">Phosphoprotein</keyword>
<dbReference type="PANTHER" id="PTHR43214">
    <property type="entry name" value="TWO-COMPONENT RESPONSE REGULATOR"/>
    <property type="match status" value="1"/>
</dbReference>
<dbReference type="SUPFAM" id="SSF52172">
    <property type="entry name" value="CheY-like"/>
    <property type="match status" value="1"/>
</dbReference>